<dbReference type="EMBL" id="MDED01000047">
    <property type="protein sequence ID" value="PPU72784.1"/>
    <property type="molecule type" value="Genomic_DNA"/>
</dbReference>
<reference evidence="1 3" key="1">
    <citation type="submission" date="2016-08" db="EMBL/GenBank/DDBJ databases">
        <authorList>
            <person name="Seilhamer J.J."/>
        </authorList>
    </citation>
    <scope>NUCLEOTIDE SEQUENCE [LARGE SCALE GENOMIC DNA]</scope>
    <source>
        <strain evidence="1 3">CFBP2542</strain>
    </source>
</reference>
<dbReference type="Proteomes" id="UP000239561">
    <property type="component" value="Unassembled WGS sequence"/>
</dbReference>
<evidence type="ECO:0000313" key="1">
    <source>
        <dbReference type="EMBL" id="PPU72784.1"/>
    </source>
</evidence>
<organism evidence="1 3">
    <name type="scientific">Xanthomonas cucurbitae</name>
    <dbReference type="NCBI Taxonomy" id="56453"/>
    <lineage>
        <taxon>Bacteria</taxon>
        <taxon>Pseudomonadati</taxon>
        <taxon>Pseudomonadota</taxon>
        <taxon>Gammaproteobacteria</taxon>
        <taxon>Lysobacterales</taxon>
        <taxon>Lysobacteraceae</taxon>
        <taxon>Xanthomonas</taxon>
    </lineage>
</organism>
<proteinExistence type="predicted"/>
<dbReference type="NCBIfam" id="TIGR02678">
    <property type="entry name" value="TIGR02678 family protein"/>
    <property type="match status" value="1"/>
</dbReference>
<evidence type="ECO:0000313" key="3">
    <source>
        <dbReference type="Proteomes" id="UP000239561"/>
    </source>
</evidence>
<gene>
    <name evidence="2" type="ORF">K6978_01315</name>
    <name evidence="1" type="ORF">XcuCFBP2542_16960</name>
</gene>
<dbReference type="Proteomes" id="UP001214201">
    <property type="component" value="Chromosome"/>
</dbReference>
<reference evidence="2 4" key="2">
    <citation type="submission" date="2021-08" db="EMBL/GenBank/DDBJ databases">
        <title>Genome sequences of Xanthomonas cucurbitae isolates from 5 Midwestern US states.</title>
        <authorList>
            <person name="Hind S.R."/>
        </authorList>
    </citation>
    <scope>NUCLEOTIDE SEQUENCE [LARGE SCALE GENOMIC DNA]</scope>
    <source>
        <strain evidence="2 4">OH_261</strain>
    </source>
</reference>
<accession>A0A2S7DGB0</accession>
<sequence length="421" mass="47375">MSAQVSRRRAVPVGELQKSQQQDEFRRALRGLLMQPLMAPGHADFPAVRRQAERLREWFAREAGWPLHVDREGARLFKRPADLSDPTRGLPDYDRRRYVLLCLACAVLERADPQITLRLIGERIVQQAADPALEALGFAFTMRSATERRELVVVCRTLLEQGVLERVAGEEENFVQENGWQQSDALYDVHRRLLADLPAAVRGPSTWRVEEMPTDIEMRLRALVSEFTVDSEQGRRDAMRHHLTRRLLDDPVLYADTLDEETRGYFTNQRGVLASRLCEAAGLVAEQRAEGLALVDEHGQLTDVAMPAEGTEAHVTLLVAEYLAGCLRQARAPLLLTMAEIEVFLRDAAGRYGRYWRKSARAPGAERELAAIAVDRLCRLCLLARETDGLRPLPAIARFSLGQTTVRDAQGENLLLADPES</sequence>
<name>A0A2S7DGB0_9XANT</name>
<keyword evidence="4" id="KW-1185">Reference proteome</keyword>
<dbReference type="OrthoDB" id="188354at2"/>
<dbReference type="EMBL" id="CP082214">
    <property type="protein sequence ID" value="WDM71877.1"/>
    <property type="molecule type" value="Genomic_DNA"/>
</dbReference>
<dbReference type="InterPro" id="IPR013494">
    <property type="entry name" value="CHP02678"/>
</dbReference>
<protein>
    <submittedName>
        <fullName evidence="1">TIGR02678 family protein</fullName>
    </submittedName>
</protein>
<dbReference type="Pfam" id="PF09661">
    <property type="entry name" value="DUF2398"/>
    <property type="match status" value="1"/>
</dbReference>
<dbReference type="AlphaFoldDB" id="A0A2S7DGB0"/>
<dbReference type="RefSeq" id="WP_104605190.1">
    <property type="nucleotide sequence ID" value="NZ_CP033326.1"/>
</dbReference>
<evidence type="ECO:0000313" key="4">
    <source>
        <dbReference type="Proteomes" id="UP001214201"/>
    </source>
</evidence>
<evidence type="ECO:0000313" key="2">
    <source>
        <dbReference type="EMBL" id="WDM71877.1"/>
    </source>
</evidence>